<evidence type="ECO:0000313" key="1">
    <source>
        <dbReference type="EMBL" id="RHG60455.1"/>
    </source>
</evidence>
<proteinExistence type="predicted"/>
<organism evidence="1 2">
    <name type="scientific">Coprococcus comes</name>
    <dbReference type="NCBI Taxonomy" id="410072"/>
    <lineage>
        <taxon>Bacteria</taxon>
        <taxon>Bacillati</taxon>
        <taxon>Bacillota</taxon>
        <taxon>Clostridia</taxon>
        <taxon>Lachnospirales</taxon>
        <taxon>Lachnospiraceae</taxon>
        <taxon>Coprococcus</taxon>
    </lineage>
</organism>
<name>A0A3R6EHU9_9FIRM</name>
<dbReference type="Proteomes" id="UP000286595">
    <property type="component" value="Unassembled WGS sequence"/>
</dbReference>
<evidence type="ECO:0000313" key="2">
    <source>
        <dbReference type="Proteomes" id="UP000286595"/>
    </source>
</evidence>
<gene>
    <name evidence="1" type="ORF">DW252_08835</name>
</gene>
<dbReference type="AlphaFoldDB" id="A0A3R6EHU9"/>
<reference evidence="1 2" key="1">
    <citation type="submission" date="2018-08" db="EMBL/GenBank/DDBJ databases">
        <title>A genome reference for cultivated species of the human gut microbiota.</title>
        <authorList>
            <person name="Zou Y."/>
            <person name="Xue W."/>
            <person name="Luo G."/>
        </authorList>
    </citation>
    <scope>NUCLEOTIDE SEQUENCE [LARGE SCALE GENOMIC DNA]</scope>
    <source>
        <strain evidence="1 2">AM22-12LB</strain>
    </source>
</reference>
<protein>
    <submittedName>
        <fullName evidence="1">Uncharacterized protein</fullName>
    </submittedName>
</protein>
<sequence>MDDEGAHPKRARYHLGMLDGNVLDPGEFFDKLPETYVIFVTQNDTLGYGLPIAHIDRTIKANIETVRGWLAGRTPAKK</sequence>
<accession>A0A3R6EHU9</accession>
<dbReference type="EMBL" id="QRIM01000008">
    <property type="protein sequence ID" value="RHG60455.1"/>
    <property type="molecule type" value="Genomic_DNA"/>
</dbReference>
<comment type="caution">
    <text evidence="1">The sequence shown here is derived from an EMBL/GenBank/DDBJ whole genome shotgun (WGS) entry which is preliminary data.</text>
</comment>